<dbReference type="InterPro" id="IPR036866">
    <property type="entry name" value="RibonucZ/Hydroxyglut_hydro"/>
</dbReference>
<keyword evidence="3" id="KW-0378">Hydrolase</keyword>
<organism evidence="7 8">
    <name type="scientific">Streptomyces pluripotens</name>
    <dbReference type="NCBI Taxonomy" id="1355015"/>
    <lineage>
        <taxon>Bacteria</taxon>
        <taxon>Bacillati</taxon>
        <taxon>Actinomycetota</taxon>
        <taxon>Actinomycetes</taxon>
        <taxon>Kitasatosporales</taxon>
        <taxon>Streptomycetaceae</taxon>
        <taxon>Streptomyces</taxon>
    </lineage>
</organism>
<dbReference type="AlphaFoldDB" id="A0A221NS43"/>
<protein>
    <recommendedName>
        <fullName evidence="6">Metallo-beta-lactamase domain-containing protein</fullName>
    </recommendedName>
</protein>
<evidence type="ECO:0000256" key="1">
    <source>
        <dbReference type="ARBA" id="ARBA00007749"/>
    </source>
</evidence>
<evidence type="ECO:0000313" key="7">
    <source>
        <dbReference type="EMBL" id="ASN22797.1"/>
    </source>
</evidence>
<reference evidence="7 8" key="1">
    <citation type="submission" date="2017-07" db="EMBL/GenBank/DDBJ databases">
        <title>Genome sequence of Streptomyces pluripotens MUSC 137T.</title>
        <authorList>
            <person name="Ser H.-L."/>
            <person name="Lee L.-H."/>
        </authorList>
    </citation>
    <scope>NUCLEOTIDE SEQUENCE [LARGE SCALE GENOMIC DNA]</scope>
    <source>
        <strain evidence="7 8">MUSC 137</strain>
    </source>
</reference>
<keyword evidence="4" id="KW-0862">Zinc</keyword>
<name>A0A221NS43_9ACTN</name>
<dbReference type="EMBL" id="CP022433">
    <property type="protein sequence ID" value="ASN22797.1"/>
    <property type="molecule type" value="Genomic_DNA"/>
</dbReference>
<keyword evidence="8" id="KW-1185">Reference proteome</keyword>
<gene>
    <name evidence="7" type="ORF">LK07_00735</name>
</gene>
<evidence type="ECO:0000259" key="6">
    <source>
        <dbReference type="Pfam" id="PF00753"/>
    </source>
</evidence>
<feature type="region of interest" description="Disordered" evidence="5">
    <location>
        <begin position="128"/>
        <end position="155"/>
    </location>
</feature>
<comment type="similarity">
    <text evidence="1">Belongs to the metallo-beta-lactamase superfamily.</text>
</comment>
<evidence type="ECO:0000313" key="8">
    <source>
        <dbReference type="Proteomes" id="UP000031501"/>
    </source>
</evidence>
<evidence type="ECO:0000256" key="4">
    <source>
        <dbReference type="ARBA" id="ARBA00022833"/>
    </source>
</evidence>
<keyword evidence="2" id="KW-0479">Metal-binding</keyword>
<dbReference type="PANTHER" id="PTHR42978:SF6">
    <property type="entry name" value="QUORUM-QUENCHING LACTONASE YTNP-RELATED"/>
    <property type="match status" value="1"/>
</dbReference>
<dbReference type="SUPFAM" id="SSF56281">
    <property type="entry name" value="Metallo-hydrolase/oxidoreductase"/>
    <property type="match status" value="1"/>
</dbReference>
<proteinExistence type="inferred from homology"/>
<evidence type="ECO:0000256" key="5">
    <source>
        <dbReference type="SAM" id="MobiDB-lite"/>
    </source>
</evidence>
<evidence type="ECO:0000256" key="2">
    <source>
        <dbReference type="ARBA" id="ARBA00022723"/>
    </source>
</evidence>
<dbReference type="GO" id="GO:0046872">
    <property type="term" value="F:metal ion binding"/>
    <property type="evidence" value="ECO:0007669"/>
    <property type="project" value="UniProtKB-KW"/>
</dbReference>
<dbReference type="InterPro" id="IPR001279">
    <property type="entry name" value="Metallo-B-lactamas"/>
</dbReference>
<dbReference type="PANTHER" id="PTHR42978">
    <property type="entry name" value="QUORUM-QUENCHING LACTONASE YTNP-RELATED-RELATED"/>
    <property type="match status" value="1"/>
</dbReference>
<dbReference type="InterPro" id="IPR051013">
    <property type="entry name" value="MBL_superfamily_lactonases"/>
</dbReference>
<sequence>MTSRAEREFWNGYKMDEPRQRMFSDSVTPVEDAGLLDLVEVPEHGVEVAPGLRLLPTPGHTPGHIAVQISSNGQTALVTGDCIHHPIQFAHPAISSCVGIDPELSETSRRKLLGALADTDTLLLGTHFPPPTAGHVTTREEGYRLSPVPATPQVS</sequence>
<evidence type="ECO:0000256" key="3">
    <source>
        <dbReference type="ARBA" id="ARBA00022801"/>
    </source>
</evidence>
<accession>A0A221NS43</accession>
<dbReference type="Proteomes" id="UP000031501">
    <property type="component" value="Chromosome"/>
</dbReference>
<feature type="domain" description="Metallo-beta-lactamase" evidence="6">
    <location>
        <begin position="18"/>
        <end position="126"/>
    </location>
</feature>
<dbReference type="Gene3D" id="3.60.15.10">
    <property type="entry name" value="Ribonuclease Z/Hydroxyacylglutathione hydrolase-like"/>
    <property type="match status" value="1"/>
</dbReference>
<dbReference type="GO" id="GO:0016787">
    <property type="term" value="F:hydrolase activity"/>
    <property type="evidence" value="ECO:0007669"/>
    <property type="project" value="UniProtKB-KW"/>
</dbReference>
<dbReference type="Pfam" id="PF00753">
    <property type="entry name" value="Lactamase_B"/>
    <property type="match status" value="1"/>
</dbReference>